<keyword evidence="3" id="KW-0564">Palmitate</keyword>
<dbReference type="CDD" id="cd15830">
    <property type="entry name" value="BamD"/>
    <property type="match status" value="1"/>
</dbReference>
<sequence length="283" mass="33124">MAGRCLHQFEYEIIMRNSASARRPILRFALLALVLLTVLAACSREEIDDGVPAEELYERAHSALRAKAWPQAIDRYKQLTTRYPFGRHAEQAQLDMAFAQYKARQSEQAITTLDRFIRTYPTHPNVDYAWYLKGLVNYDQAMGFLRRMFPGQVVDRDQTSARQAFMDFQELIRRFPESRYVADARQRMVFLRNVMAEQDVVIGEYYFRRGAYIAAINRARHVIETYPQAPANIEALDLMARSYSRLDMPELAADTRRVIEHNYGDVEFEDDKPGFWGRLWPFD</sequence>
<evidence type="ECO:0000256" key="3">
    <source>
        <dbReference type="ARBA" id="ARBA00023139"/>
    </source>
</evidence>
<dbReference type="HAMAP" id="MF_00922">
    <property type="entry name" value="OM_assembly_BamD"/>
    <property type="match status" value="1"/>
</dbReference>
<dbReference type="GO" id="GO:0043165">
    <property type="term" value="P:Gram-negative-bacterium-type cell outer membrane assembly"/>
    <property type="evidence" value="ECO:0007669"/>
    <property type="project" value="UniProtKB-UniRule"/>
</dbReference>
<comment type="subunit">
    <text evidence="6">Part of the Bam complex.</text>
</comment>
<evidence type="ECO:0000313" key="9">
    <source>
        <dbReference type="Proteomes" id="UP000260351"/>
    </source>
</evidence>
<proteinExistence type="inferred from homology"/>
<evidence type="ECO:0000259" key="7">
    <source>
        <dbReference type="Pfam" id="PF13525"/>
    </source>
</evidence>
<keyword evidence="1 6" id="KW-0732">Signal</keyword>
<dbReference type="PANTHER" id="PTHR37423:SF1">
    <property type="entry name" value="OUTER MEMBRANE PROTEIN ASSEMBLY FACTOR BAMD"/>
    <property type="match status" value="1"/>
</dbReference>
<dbReference type="InterPro" id="IPR011990">
    <property type="entry name" value="TPR-like_helical_dom_sf"/>
</dbReference>
<dbReference type="InterPro" id="IPR039565">
    <property type="entry name" value="BamD-like"/>
</dbReference>
<gene>
    <name evidence="6" type="primary">bamD</name>
    <name evidence="8" type="ORF">DZC52_09210</name>
</gene>
<dbReference type="InterPro" id="IPR017689">
    <property type="entry name" value="BamD"/>
</dbReference>
<dbReference type="GO" id="GO:1990063">
    <property type="term" value="C:Bam protein complex"/>
    <property type="evidence" value="ECO:0007669"/>
    <property type="project" value="TreeGrafter"/>
</dbReference>
<comment type="function">
    <text evidence="6">Part of the outer membrane protein assembly complex, which is involved in assembly and insertion of beta-barrel proteins into the outer membrane.</text>
</comment>
<keyword evidence="9" id="KW-1185">Reference proteome</keyword>
<reference evidence="8 9" key="1">
    <citation type="submission" date="2018-08" db="EMBL/GenBank/DDBJ databases">
        <title>Wenzhouxiangella salilacus sp. nov., a novel bacterium isolated from a saline lake in Xinjiang Province, China.</title>
        <authorList>
            <person name="Han S."/>
        </authorList>
    </citation>
    <scope>NUCLEOTIDE SEQUENCE [LARGE SCALE GENOMIC DNA]</scope>
    <source>
        <strain evidence="8 9">XDB06</strain>
    </source>
</reference>
<evidence type="ECO:0000256" key="1">
    <source>
        <dbReference type="ARBA" id="ARBA00022729"/>
    </source>
</evidence>
<comment type="similarity">
    <text evidence="6">Belongs to the BamD family.</text>
</comment>
<dbReference type="RefSeq" id="WP_116650848.1">
    <property type="nucleotide sequence ID" value="NZ_QUZK01000037.1"/>
</dbReference>
<comment type="subcellular location">
    <subcellularLocation>
        <location evidence="6">Cell outer membrane</location>
    </subcellularLocation>
</comment>
<keyword evidence="5" id="KW-0449">Lipoprotein</keyword>
<evidence type="ECO:0000256" key="4">
    <source>
        <dbReference type="ARBA" id="ARBA00023237"/>
    </source>
</evidence>
<dbReference type="GO" id="GO:0051205">
    <property type="term" value="P:protein insertion into membrane"/>
    <property type="evidence" value="ECO:0007669"/>
    <property type="project" value="UniProtKB-UniRule"/>
</dbReference>
<comment type="caution">
    <text evidence="8">The sequence shown here is derived from an EMBL/GenBank/DDBJ whole genome shotgun (WGS) entry which is preliminary data.</text>
</comment>
<accession>A0A3E1K8E5</accession>
<evidence type="ECO:0000256" key="6">
    <source>
        <dbReference type="HAMAP-Rule" id="MF_00922"/>
    </source>
</evidence>
<evidence type="ECO:0000256" key="2">
    <source>
        <dbReference type="ARBA" id="ARBA00023136"/>
    </source>
</evidence>
<protein>
    <recommendedName>
        <fullName evidence="6">Outer membrane protein assembly factor BamD</fullName>
    </recommendedName>
</protein>
<keyword evidence="4 6" id="KW-0998">Cell outer membrane</keyword>
<dbReference type="NCBIfam" id="TIGR03302">
    <property type="entry name" value="OM_YfiO"/>
    <property type="match status" value="1"/>
</dbReference>
<evidence type="ECO:0000256" key="5">
    <source>
        <dbReference type="ARBA" id="ARBA00023288"/>
    </source>
</evidence>
<dbReference type="PANTHER" id="PTHR37423">
    <property type="entry name" value="SOLUBLE LYTIC MUREIN TRANSGLYCOSYLASE-RELATED"/>
    <property type="match status" value="1"/>
</dbReference>
<name>A0A3E1K8E5_9GAMM</name>
<keyword evidence="2 6" id="KW-0472">Membrane</keyword>
<dbReference type="AlphaFoldDB" id="A0A3E1K8E5"/>
<dbReference type="Pfam" id="PF13525">
    <property type="entry name" value="YfiO"/>
    <property type="match status" value="1"/>
</dbReference>
<organism evidence="8 9">
    <name type="scientific">Wenzhouxiangella sediminis</name>
    <dbReference type="NCBI Taxonomy" id="1792836"/>
    <lineage>
        <taxon>Bacteria</taxon>
        <taxon>Pseudomonadati</taxon>
        <taxon>Pseudomonadota</taxon>
        <taxon>Gammaproteobacteria</taxon>
        <taxon>Chromatiales</taxon>
        <taxon>Wenzhouxiangellaceae</taxon>
        <taxon>Wenzhouxiangella</taxon>
    </lineage>
</organism>
<dbReference type="Proteomes" id="UP000260351">
    <property type="component" value="Unassembled WGS sequence"/>
</dbReference>
<dbReference type="SUPFAM" id="SSF48452">
    <property type="entry name" value="TPR-like"/>
    <property type="match status" value="1"/>
</dbReference>
<dbReference type="EMBL" id="QUZK01000037">
    <property type="protein sequence ID" value="RFF30247.1"/>
    <property type="molecule type" value="Genomic_DNA"/>
</dbReference>
<feature type="domain" description="Outer membrane lipoprotein BamD-like" evidence="7">
    <location>
        <begin position="52"/>
        <end position="254"/>
    </location>
</feature>
<dbReference type="Gene3D" id="1.25.40.10">
    <property type="entry name" value="Tetratricopeptide repeat domain"/>
    <property type="match status" value="1"/>
</dbReference>
<dbReference type="OrthoDB" id="9779191at2"/>
<evidence type="ECO:0000313" key="8">
    <source>
        <dbReference type="EMBL" id="RFF30247.1"/>
    </source>
</evidence>